<dbReference type="InterPro" id="IPR047057">
    <property type="entry name" value="MerR_fam"/>
</dbReference>
<keyword evidence="4" id="KW-0804">Transcription</keyword>
<keyword evidence="3" id="KW-0238">DNA-binding</keyword>
<evidence type="ECO:0000256" key="3">
    <source>
        <dbReference type="ARBA" id="ARBA00023125"/>
    </source>
</evidence>
<evidence type="ECO:0000259" key="5">
    <source>
        <dbReference type="PROSITE" id="PS50937"/>
    </source>
</evidence>
<dbReference type="InterPro" id="IPR009061">
    <property type="entry name" value="DNA-bd_dom_put_sf"/>
</dbReference>
<evidence type="ECO:0000313" key="7">
    <source>
        <dbReference type="Proteomes" id="UP000218427"/>
    </source>
</evidence>
<dbReference type="Gene3D" id="1.10.1660.10">
    <property type="match status" value="1"/>
</dbReference>
<dbReference type="Pfam" id="PF13411">
    <property type="entry name" value="MerR_1"/>
    <property type="match status" value="1"/>
</dbReference>
<organism evidence="6 7">
    <name type="scientific">Microbulbifer flavimaris</name>
    <dbReference type="NCBI Taxonomy" id="1781068"/>
    <lineage>
        <taxon>Bacteria</taxon>
        <taxon>Pseudomonadati</taxon>
        <taxon>Pseudomonadota</taxon>
        <taxon>Gammaproteobacteria</taxon>
        <taxon>Cellvibrionales</taxon>
        <taxon>Microbulbiferaceae</taxon>
        <taxon>Microbulbifer</taxon>
    </lineage>
</organism>
<dbReference type="SUPFAM" id="SSF46955">
    <property type="entry name" value="Putative DNA-binding domain"/>
    <property type="match status" value="1"/>
</dbReference>
<dbReference type="SMART" id="SM00422">
    <property type="entry name" value="HTH_MERR"/>
    <property type="match status" value="1"/>
</dbReference>
<dbReference type="RefSeq" id="WP_067083595.1">
    <property type="nucleotide sequence ID" value="NZ_LRFG02000002.1"/>
</dbReference>
<accession>A0ABX4I0Q0</accession>
<keyword evidence="1" id="KW-0678">Repressor</keyword>
<protein>
    <submittedName>
        <fullName evidence="6">Transcriptional regulator</fullName>
    </submittedName>
</protein>
<dbReference type="EMBL" id="LRFG02000002">
    <property type="protein sequence ID" value="PCO05982.1"/>
    <property type="molecule type" value="Genomic_DNA"/>
</dbReference>
<feature type="domain" description="HTH merR-type" evidence="5">
    <location>
        <begin position="2"/>
        <end position="71"/>
    </location>
</feature>
<dbReference type="InterPro" id="IPR000551">
    <property type="entry name" value="MerR-type_HTH_dom"/>
</dbReference>
<reference evidence="6" key="1">
    <citation type="submission" date="2017-08" db="EMBL/GenBank/DDBJ databases">
        <title>Microbulbifer marisrubri sp. nov., a halophilic alphaproteobacterium isolated from marine sediment of the Yellow Sea, China.</title>
        <authorList>
            <person name="Zhang G."/>
            <person name="Xiong Q."/>
        </authorList>
    </citation>
    <scope>NUCLEOTIDE SEQUENCE [LARGE SCALE GENOMIC DNA]</scope>
    <source>
        <strain evidence="6">WRN-8</strain>
    </source>
</reference>
<evidence type="ECO:0000256" key="4">
    <source>
        <dbReference type="ARBA" id="ARBA00023163"/>
    </source>
</evidence>
<evidence type="ECO:0000256" key="1">
    <source>
        <dbReference type="ARBA" id="ARBA00022491"/>
    </source>
</evidence>
<dbReference type="PANTHER" id="PTHR30204:SF69">
    <property type="entry name" value="MERR-FAMILY TRANSCRIPTIONAL REGULATOR"/>
    <property type="match status" value="1"/>
</dbReference>
<name>A0ABX4I0Q0_9GAMM</name>
<gene>
    <name evidence="6" type="ORF">AWR36_008280</name>
</gene>
<dbReference type="PRINTS" id="PR00040">
    <property type="entry name" value="HTHMERR"/>
</dbReference>
<dbReference type="Proteomes" id="UP000218427">
    <property type="component" value="Unassembled WGS sequence"/>
</dbReference>
<dbReference type="PANTHER" id="PTHR30204">
    <property type="entry name" value="REDOX-CYCLING DRUG-SENSING TRANSCRIPTIONAL ACTIVATOR SOXR"/>
    <property type="match status" value="1"/>
</dbReference>
<evidence type="ECO:0000313" key="6">
    <source>
        <dbReference type="EMBL" id="PCO05982.1"/>
    </source>
</evidence>
<dbReference type="PROSITE" id="PS50937">
    <property type="entry name" value="HTH_MERR_2"/>
    <property type="match status" value="1"/>
</dbReference>
<comment type="caution">
    <text evidence="6">The sequence shown here is derived from an EMBL/GenBank/DDBJ whole genome shotgun (WGS) entry which is preliminary data.</text>
</comment>
<keyword evidence="2" id="KW-0805">Transcription regulation</keyword>
<evidence type="ECO:0000256" key="2">
    <source>
        <dbReference type="ARBA" id="ARBA00023015"/>
    </source>
</evidence>
<proteinExistence type="predicted"/>
<sequence>MTIRIGAVASETGVPASTIRYYEQLGLLPGVTRTAGGSRRYSEQAVLRLQMIRALQALGFSLEQMQVFFQDEGGDLEHEQVLTAIDGQLESLHELIKSLQTKHRALKGIWALLEKTWEAGRCMADDELQALVGSVLPTIHDKS</sequence>
<keyword evidence="7" id="KW-1185">Reference proteome</keyword>